<name>A0A914GXZ4_GLORO</name>
<proteinExistence type="predicted"/>
<evidence type="ECO:0000313" key="2">
    <source>
        <dbReference type="WBParaSite" id="Gr19_v10_g11816.t1"/>
    </source>
</evidence>
<evidence type="ECO:0000313" key="1">
    <source>
        <dbReference type="Proteomes" id="UP000887572"/>
    </source>
</evidence>
<dbReference type="WBParaSite" id="Gr19_v10_g11816.t1">
    <property type="protein sequence ID" value="Gr19_v10_g11816.t1"/>
    <property type="gene ID" value="Gr19_v10_g11816"/>
</dbReference>
<sequence>MSDHPREAQRHLEELEELNICDDIWLDTLALIGLVEVGTKFALISARFDAIVAIHLRHRKWTIGTLYIQRARSGTGAEIIIQDDDTSCKYLPIANTPLPPNVVGFDSIYVCYIDREVLTFLRHIRRIISSNIALQFSIRATEQRCWDIMAQEIWPLMANGIRALMDMRKSDFVLLHKHISPTVLTDCVNLRRIFSHYLPNATLNDQRPGQDQYTWLQTPRDDGLPKVLSFYKWRKGWQQLTEQLKRNFFNVNTIPVNFLVYSCVPNGRIFLFDVVNDRTRERMAQSSRAGNTMFWHIHTNNAVLWRCPAVRSGHWAVIVSRAVQQMRRWETTTSTRK</sequence>
<reference evidence="2" key="1">
    <citation type="submission" date="2022-11" db="UniProtKB">
        <authorList>
            <consortium name="WormBaseParasite"/>
        </authorList>
    </citation>
    <scope>IDENTIFICATION</scope>
</reference>
<dbReference type="AlphaFoldDB" id="A0A914GXZ4"/>
<keyword evidence="1" id="KW-1185">Reference proteome</keyword>
<protein>
    <submittedName>
        <fullName evidence="2">Uncharacterized protein</fullName>
    </submittedName>
</protein>
<dbReference type="Proteomes" id="UP000887572">
    <property type="component" value="Unplaced"/>
</dbReference>
<organism evidence="1 2">
    <name type="scientific">Globodera rostochiensis</name>
    <name type="common">Golden nematode worm</name>
    <name type="synonym">Heterodera rostochiensis</name>
    <dbReference type="NCBI Taxonomy" id="31243"/>
    <lineage>
        <taxon>Eukaryota</taxon>
        <taxon>Metazoa</taxon>
        <taxon>Ecdysozoa</taxon>
        <taxon>Nematoda</taxon>
        <taxon>Chromadorea</taxon>
        <taxon>Rhabditida</taxon>
        <taxon>Tylenchina</taxon>
        <taxon>Tylenchomorpha</taxon>
        <taxon>Tylenchoidea</taxon>
        <taxon>Heteroderidae</taxon>
        <taxon>Heteroderinae</taxon>
        <taxon>Globodera</taxon>
    </lineage>
</organism>
<accession>A0A914GXZ4</accession>